<comment type="caution">
    <text evidence="7">The sequence shown here is derived from an EMBL/GenBank/DDBJ whole genome shotgun (WGS) entry which is preliminary data.</text>
</comment>
<feature type="transmembrane region" description="Helical" evidence="6">
    <location>
        <begin position="237"/>
        <end position="261"/>
    </location>
</feature>
<protein>
    <submittedName>
        <fullName evidence="7">Amino acid permease</fullName>
    </submittedName>
</protein>
<dbReference type="PANTHER" id="PTHR42770">
    <property type="entry name" value="AMINO ACID TRANSPORTER-RELATED"/>
    <property type="match status" value="1"/>
</dbReference>
<feature type="transmembrane region" description="Helical" evidence="6">
    <location>
        <begin position="362"/>
        <end position="379"/>
    </location>
</feature>
<feature type="transmembrane region" description="Helical" evidence="6">
    <location>
        <begin position="52"/>
        <end position="72"/>
    </location>
</feature>
<comment type="subcellular location">
    <subcellularLocation>
        <location evidence="1">Cell membrane</location>
        <topology evidence="1">Multi-pass membrane protein</topology>
    </subcellularLocation>
</comment>
<dbReference type="GO" id="GO:0005886">
    <property type="term" value="C:plasma membrane"/>
    <property type="evidence" value="ECO:0007669"/>
    <property type="project" value="UniProtKB-SubCell"/>
</dbReference>
<name>A0AAE2W153_9RHOB</name>
<evidence type="ECO:0000256" key="2">
    <source>
        <dbReference type="ARBA" id="ARBA00022475"/>
    </source>
</evidence>
<feature type="transmembrane region" description="Helical" evidence="6">
    <location>
        <begin position="281"/>
        <end position="310"/>
    </location>
</feature>
<feature type="transmembrane region" description="Helical" evidence="6">
    <location>
        <begin position="97"/>
        <end position="121"/>
    </location>
</feature>
<dbReference type="RefSeq" id="WP_203243032.1">
    <property type="nucleotide sequence ID" value="NZ_CANKZB010000004.1"/>
</dbReference>
<feature type="transmembrane region" description="Helical" evidence="6">
    <location>
        <begin position="331"/>
        <end position="350"/>
    </location>
</feature>
<feature type="transmembrane region" description="Helical" evidence="6">
    <location>
        <begin position="20"/>
        <end position="40"/>
    </location>
</feature>
<dbReference type="GO" id="GO:0022857">
    <property type="term" value="F:transmembrane transporter activity"/>
    <property type="evidence" value="ECO:0007669"/>
    <property type="project" value="InterPro"/>
</dbReference>
<feature type="transmembrane region" description="Helical" evidence="6">
    <location>
        <begin position="155"/>
        <end position="178"/>
    </location>
</feature>
<dbReference type="Gene3D" id="1.20.1740.10">
    <property type="entry name" value="Amino acid/polyamine transporter I"/>
    <property type="match status" value="1"/>
</dbReference>
<dbReference type="Pfam" id="PF13520">
    <property type="entry name" value="AA_permease_2"/>
    <property type="match status" value="1"/>
</dbReference>
<keyword evidence="2" id="KW-1003">Cell membrane</keyword>
<accession>A0AAE2W153</accession>
<sequence>MKQAQSSSASAQPEKLRRALTTPLLTLYGLGVTVGAGIYVLVGTTAAEAGPYAPVSFLIAAIVVAFTAFSYAELSTRYPVSAGEAAYVEAGFRSGKLATVVGLAVALSGMVSAAAVAIGAASYLHGLIAAPHALLTIAVVTVMGLIALWGITQSVMVAAIITLIEIGGLIFVSVWGFGFSDPLGLDFVDMIPPLTGPHWIGIGAASLLAFFAFVGFEDMANVAEEVKDPVATMPKAIVLTLIIASILYIATTTAVLVAVPIDTLANSAAPLSLVFASAPVAIQQSFAIIAIVATVNGVLIQMIMASRVLYGLADRGHLPAVLATVSHRTQTPVVATLAVVCVIILLTLALPIDALAERTSQIVLFVFVLVNVALIRLKLRREKEKDHFKVPMIVPVFGVLTSVLLFGTAWL</sequence>
<evidence type="ECO:0000256" key="6">
    <source>
        <dbReference type="SAM" id="Phobius"/>
    </source>
</evidence>
<evidence type="ECO:0000256" key="1">
    <source>
        <dbReference type="ARBA" id="ARBA00004651"/>
    </source>
</evidence>
<dbReference type="AlphaFoldDB" id="A0AAE2W153"/>
<reference evidence="7 8" key="1">
    <citation type="submission" date="2021-01" db="EMBL/GenBank/DDBJ databases">
        <title>Diatom-associated Roseobacters Show Island Model of Population Structure.</title>
        <authorList>
            <person name="Qu L."/>
            <person name="Feng X."/>
            <person name="Chen Y."/>
            <person name="Li L."/>
            <person name="Wang X."/>
            <person name="Hu Z."/>
            <person name="Wang H."/>
            <person name="Luo H."/>
        </authorList>
    </citation>
    <scope>NUCLEOTIDE SEQUENCE [LARGE SCALE GENOMIC DNA]</scope>
    <source>
        <strain evidence="7 8">TR60-84</strain>
    </source>
</reference>
<evidence type="ECO:0000256" key="4">
    <source>
        <dbReference type="ARBA" id="ARBA00022989"/>
    </source>
</evidence>
<dbReference type="PANTHER" id="PTHR42770:SF11">
    <property type="entry name" value="INNER MEMBRANE TRANSPORT PROTEIN YBAT"/>
    <property type="match status" value="1"/>
</dbReference>
<dbReference type="InterPro" id="IPR050367">
    <property type="entry name" value="APC_superfamily"/>
</dbReference>
<keyword evidence="3 6" id="KW-0812">Transmembrane</keyword>
<dbReference type="EMBL" id="JAFBRM010000004">
    <property type="protein sequence ID" value="MBM1715164.1"/>
    <property type="molecule type" value="Genomic_DNA"/>
</dbReference>
<evidence type="ECO:0000256" key="3">
    <source>
        <dbReference type="ARBA" id="ARBA00022692"/>
    </source>
</evidence>
<gene>
    <name evidence="7" type="ORF">JQV55_16465</name>
</gene>
<keyword evidence="8" id="KW-1185">Reference proteome</keyword>
<evidence type="ECO:0000313" key="8">
    <source>
        <dbReference type="Proteomes" id="UP000732193"/>
    </source>
</evidence>
<feature type="transmembrane region" description="Helical" evidence="6">
    <location>
        <begin position="198"/>
        <end position="216"/>
    </location>
</feature>
<proteinExistence type="predicted"/>
<dbReference type="PIRSF" id="PIRSF006060">
    <property type="entry name" value="AA_transporter"/>
    <property type="match status" value="1"/>
</dbReference>
<evidence type="ECO:0000256" key="5">
    <source>
        <dbReference type="ARBA" id="ARBA00023136"/>
    </source>
</evidence>
<feature type="transmembrane region" description="Helical" evidence="6">
    <location>
        <begin position="391"/>
        <end position="410"/>
    </location>
</feature>
<keyword evidence="5 6" id="KW-0472">Membrane</keyword>
<keyword evidence="4 6" id="KW-1133">Transmembrane helix</keyword>
<organism evidence="7 8">
    <name type="scientific">Sulfitobacter geojensis</name>
    <dbReference type="NCBI Taxonomy" id="1342299"/>
    <lineage>
        <taxon>Bacteria</taxon>
        <taxon>Pseudomonadati</taxon>
        <taxon>Pseudomonadota</taxon>
        <taxon>Alphaproteobacteria</taxon>
        <taxon>Rhodobacterales</taxon>
        <taxon>Roseobacteraceae</taxon>
        <taxon>Sulfitobacter</taxon>
    </lineage>
</organism>
<dbReference type="InterPro" id="IPR002293">
    <property type="entry name" value="AA/rel_permease1"/>
</dbReference>
<evidence type="ECO:0000313" key="7">
    <source>
        <dbReference type="EMBL" id="MBM1715164.1"/>
    </source>
</evidence>
<feature type="transmembrane region" description="Helical" evidence="6">
    <location>
        <begin position="127"/>
        <end position="148"/>
    </location>
</feature>
<dbReference type="Proteomes" id="UP000732193">
    <property type="component" value="Unassembled WGS sequence"/>
</dbReference>